<evidence type="ECO:0000313" key="3">
    <source>
        <dbReference type="EMBL" id="KAG6472847.1"/>
    </source>
</evidence>
<reference evidence="3 4" key="1">
    <citation type="submission" date="2020-08" db="EMBL/GenBank/DDBJ databases">
        <title>Plant Genome Project.</title>
        <authorList>
            <person name="Zhang R.-G."/>
        </authorList>
    </citation>
    <scope>NUCLEOTIDE SEQUENCE [LARGE SCALE GENOMIC DNA]</scope>
    <source>
        <tissue evidence="3">Rhizome</tissue>
    </source>
</reference>
<proteinExistence type="predicted"/>
<feature type="domain" description="Retrotransposon gag" evidence="2">
    <location>
        <begin position="132"/>
        <end position="221"/>
    </location>
</feature>
<dbReference type="Pfam" id="PF03732">
    <property type="entry name" value="Retrotrans_gag"/>
    <property type="match status" value="1"/>
</dbReference>
<feature type="compositionally biased region" description="Low complexity" evidence="1">
    <location>
        <begin position="340"/>
        <end position="353"/>
    </location>
</feature>
<protein>
    <recommendedName>
        <fullName evidence="2">Retrotransposon gag domain-containing protein</fullName>
    </recommendedName>
</protein>
<feature type="compositionally biased region" description="Basic and acidic residues" evidence="1">
    <location>
        <begin position="357"/>
        <end position="401"/>
    </location>
</feature>
<feature type="compositionally biased region" description="Basic and acidic residues" evidence="1">
    <location>
        <begin position="47"/>
        <end position="78"/>
    </location>
</feature>
<feature type="compositionally biased region" description="Basic and acidic residues" evidence="1">
    <location>
        <begin position="1"/>
        <end position="13"/>
    </location>
</feature>
<dbReference type="EMBL" id="JACMSC010000020">
    <property type="protein sequence ID" value="KAG6472847.1"/>
    <property type="molecule type" value="Genomic_DNA"/>
</dbReference>
<dbReference type="Proteomes" id="UP000734854">
    <property type="component" value="Unassembled WGS sequence"/>
</dbReference>
<evidence type="ECO:0000313" key="4">
    <source>
        <dbReference type="Proteomes" id="UP000734854"/>
    </source>
</evidence>
<accession>A0A8J5CEG2</accession>
<feature type="region of interest" description="Disordered" evidence="1">
    <location>
        <begin position="251"/>
        <end position="306"/>
    </location>
</feature>
<feature type="region of interest" description="Disordered" evidence="1">
    <location>
        <begin position="1"/>
        <end position="78"/>
    </location>
</feature>
<sequence>MEQRQKSQAERAEQQATSASGGRAEAPQAIVAFHRALFRTPEVAATNRDRGSSSDERPRRDDRKGKAPRADASPERINRQFSEAILREPLPKHYVPPTIGEYNGTTDPDDHLGKFDNTATLHQYTDGVKCRVFLTTLLGSAHRWFRRLPDGSITSFKDFRTAFLHHFACSRRYQKTSVSLFAIKQEARESLRAYIQRFNKVAMDIPTATSETMMNAFTQGLVDGDFFRSLIRKPPRDYDHMLHRANEYINVEEAQTARKKETPAERAPPAERKPHAAHQPPRGPRAETIRTHPRPHVQEVAAERPKTKKRWTPMFCSFHRTDTHNTRDCRSLPLIAHPVPRSGGRRSPSSNGRQRPRIAERIVPDRRQRHTPERQHTPRREDNPRMSRERPRPFVRDEENKSNMSRGEISIIAGGLTGGDSNRARKASVRQLQIHAVGCNQERASGPEISFGPGDLEGVEVPHDDALLIKAVIANYTIHRVFVDTGSSDNIIFKKAFDQLQID</sequence>
<dbReference type="PANTHER" id="PTHR33223:SF10">
    <property type="entry name" value="AMINOTRANSFERASE-LIKE PLANT MOBILE DOMAIN-CONTAINING PROTEIN"/>
    <property type="match status" value="1"/>
</dbReference>
<keyword evidence="4" id="KW-1185">Reference proteome</keyword>
<name>A0A8J5CEG2_ZINOF</name>
<evidence type="ECO:0000256" key="1">
    <source>
        <dbReference type="SAM" id="MobiDB-lite"/>
    </source>
</evidence>
<dbReference type="InterPro" id="IPR005162">
    <property type="entry name" value="Retrotrans_gag_dom"/>
</dbReference>
<dbReference type="PANTHER" id="PTHR33223">
    <property type="entry name" value="CCHC-TYPE DOMAIN-CONTAINING PROTEIN"/>
    <property type="match status" value="1"/>
</dbReference>
<feature type="compositionally biased region" description="Basic and acidic residues" evidence="1">
    <location>
        <begin position="255"/>
        <end position="274"/>
    </location>
</feature>
<comment type="caution">
    <text evidence="3">The sequence shown here is derived from an EMBL/GenBank/DDBJ whole genome shotgun (WGS) entry which is preliminary data.</text>
</comment>
<organism evidence="3 4">
    <name type="scientific">Zingiber officinale</name>
    <name type="common">Ginger</name>
    <name type="synonym">Amomum zingiber</name>
    <dbReference type="NCBI Taxonomy" id="94328"/>
    <lineage>
        <taxon>Eukaryota</taxon>
        <taxon>Viridiplantae</taxon>
        <taxon>Streptophyta</taxon>
        <taxon>Embryophyta</taxon>
        <taxon>Tracheophyta</taxon>
        <taxon>Spermatophyta</taxon>
        <taxon>Magnoliopsida</taxon>
        <taxon>Liliopsida</taxon>
        <taxon>Zingiberales</taxon>
        <taxon>Zingiberaceae</taxon>
        <taxon>Zingiber</taxon>
    </lineage>
</organism>
<dbReference type="AlphaFoldDB" id="A0A8J5CEG2"/>
<evidence type="ECO:0000259" key="2">
    <source>
        <dbReference type="Pfam" id="PF03732"/>
    </source>
</evidence>
<feature type="region of interest" description="Disordered" evidence="1">
    <location>
        <begin position="322"/>
        <end position="406"/>
    </location>
</feature>
<gene>
    <name evidence="3" type="ORF">ZIOFF_070325</name>
</gene>